<protein>
    <recommendedName>
        <fullName evidence="11">Chromatin accessibility complex protein 1</fullName>
    </recommendedName>
    <alternativeName>
        <fullName evidence="12">DNA polymerase epsilon subunit p15</fullName>
    </alternativeName>
</protein>
<comment type="caution">
    <text evidence="15">The sequence shown here is derived from an EMBL/GenBank/DDBJ whole genome shotgun (WGS) entry which is preliminary data.</text>
</comment>
<dbReference type="GO" id="GO:0006338">
    <property type="term" value="P:chromatin remodeling"/>
    <property type="evidence" value="ECO:0007669"/>
    <property type="project" value="TreeGrafter"/>
</dbReference>
<evidence type="ECO:0000256" key="7">
    <source>
        <dbReference type="ARBA" id="ARBA00023125"/>
    </source>
</evidence>
<dbReference type="EMBL" id="SEYY01000859">
    <property type="protein sequence ID" value="KAB7506345.1"/>
    <property type="molecule type" value="Genomic_DNA"/>
</dbReference>
<comment type="subunit">
    <text evidence="10">Heterodimer with POLE3; binds to DNA. Component of the CHRAC ISWI chromatin remodeling complex at least composed of SMARCA5/SNF2H, BAZ1A/ACF1, CHRAC1 and POLE3; the complex preferentially binds DNA through the CHRAC1-POLE3 heterodimer and possesses ATP-dependent nucleosome-remodeling activity. Within the complex, the heterodimer with POLE3 interacts with SMARCA5/SNF2H; the interaction is direct and enhances nucleosome sliding activity by the SMARCA5/SNF2H and BAZ1A/ACF1 interaction. Within the complex, the heterodimer with POLE3 interacts with BAZ1A/ACF1; the interactions are direct.</text>
</comment>
<evidence type="ECO:0000256" key="9">
    <source>
        <dbReference type="ARBA" id="ARBA00059032"/>
    </source>
</evidence>
<evidence type="ECO:0000256" key="11">
    <source>
        <dbReference type="ARBA" id="ARBA00071805"/>
    </source>
</evidence>
<keyword evidence="7" id="KW-0238">DNA-binding</keyword>
<dbReference type="FunFam" id="1.10.20.10:FF:000048">
    <property type="entry name" value="Chromatin accessibility complex subunit 1"/>
    <property type="match status" value="1"/>
</dbReference>
<evidence type="ECO:0000256" key="3">
    <source>
        <dbReference type="ARBA" id="ARBA00022679"/>
    </source>
</evidence>
<dbReference type="Gene3D" id="1.10.20.10">
    <property type="entry name" value="Histone, subunit A"/>
    <property type="match status" value="1"/>
</dbReference>
<feature type="compositionally biased region" description="Low complexity" evidence="13">
    <location>
        <begin position="119"/>
        <end position="140"/>
    </location>
</feature>
<evidence type="ECO:0000256" key="10">
    <source>
        <dbReference type="ARBA" id="ARBA00062516"/>
    </source>
</evidence>
<comment type="function">
    <text evidence="9">Forms a complex with DNA polymerase epsilon subunit POLE3 and binds naked DNA, which is then incorporated into chromatin, aided by the nucleosome remodeling activity of ISWI/SNF2H and ACF1. Does not enhance nucleosome sliding activity of the ACF-5 ISWI chromatin remodeling complex.</text>
</comment>
<organism evidence="15 16">
    <name type="scientific">Armadillidium nasatum</name>
    <dbReference type="NCBI Taxonomy" id="96803"/>
    <lineage>
        <taxon>Eukaryota</taxon>
        <taxon>Metazoa</taxon>
        <taxon>Ecdysozoa</taxon>
        <taxon>Arthropoda</taxon>
        <taxon>Crustacea</taxon>
        <taxon>Multicrustacea</taxon>
        <taxon>Malacostraca</taxon>
        <taxon>Eumalacostraca</taxon>
        <taxon>Peracarida</taxon>
        <taxon>Isopoda</taxon>
        <taxon>Oniscidea</taxon>
        <taxon>Crinocheta</taxon>
        <taxon>Armadillidiidae</taxon>
        <taxon>Armadillidium</taxon>
    </lineage>
</organism>
<evidence type="ECO:0000313" key="15">
    <source>
        <dbReference type="EMBL" id="KAB7506345.1"/>
    </source>
</evidence>
<dbReference type="OrthoDB" id="1291358at2759"/>
<keyword evidence="5" id="KW-0007">Acetylation</keyword>
<evidence type="ECO:0000256" key="8">
    <source>
        <dbReference type="ARBA" id="ARBA00023242"/>
    </source>
</evidence>
<proteinExistence type="predicted"/>
<dbReference type="CDD" id="cd22924">
    <property type="entry name" value="HFD_CHRAC1-like"/>
    <property type="match status" value="1"/>
</dbReference>
<dbReference type="GO" id="GO:0006261">
    <property type="term" value="P:DNA-templated DNA replication"/>
    <property type="evidence" value="ECO:0007669"/>
    <property type="project" value="TreeGrafter"/>
</dbReference>
<keyword evidence="16" id="KW-1185">Reference proteome</keyword>
<dbReference type="GO" id="GO:0046982">
    <property type="term" value="F:protein heterodimerization activity"/>
    <property type="evidence" value="ECO:0007669"/>
    <property type="project" value="InterPro"/>
</dbReference>
<keyword evidence="8" id="KW-0539">Nucleus</keyword>
<evidence type="ECO:0000256" key="2">
    <source>
        <dbReference type="ARBA" id="ARBA00022553"/>
    </source>
</evidence>
<keyword evidence="2" id="KW-0597">Phosphoprotein</keyword>
<accession>A0A5N5TJK6</accession>
<sequence>MSLMNYGFTKSKLDEKVDEKRPEGKSKEKSPSKSSKSSPKSAKEGSSSSKESKDKKDKISGSKSTSKKESHKSDTKSPVKKSTSKKPSSNVKQKPHNISPNTNSSSKMNGVHKLHSKSDGSSISNNGSSSSSSSSNNSPKKSPHDVSLPYVRIKMIMKSCPDVEIVPHESLHVITKATELFIQHLATESLKSSDCKMLDYEALSNRVHKEDNLEFLKETIPKKITWEECQKIIASKKANSSSEMI</sequence>
<dbReference type="Proteomes" id="UP000326759">
    <property type="component" value="Unassembled WGS sequence"/>
</dbReference>
<dbReference type="InterPro" id="IPR009072">
    <property type="entry name" value="Histone-fold"/>
</dbReference>
<keyword evidence="3" id="KW-0808">Transferase</keyword>
<reference evidence="15 16" key="1">
    <citation type="journal article" date="2019" name="PLoS Biol.">
        <title>Sex chromosomes control vertical transmission of feminizing Wolbachia symbionts in an isopod.</title>
        <authorList>
            <person name="Becking T."/>
            <person name="Chebbi M.A."/>
            <person name="Giraud I."/>
            <person name="Moumen B."/>
            <person name="Laverre T."/>
            <person name="Caubet Y."/>
            <person name="Peccoud J."/>
            <person name="Gilbert C."/>
            <person name="Cordaux R."/>
        </authorList>
    </citation>
    <scope>NUCLEOTIDE SEQUENCE [LARGE SCALE GENOMIC DNA]</scope>
    <source>
        <strain evidence="15">ANa2</strain>
        <tissue evidence="15">Whole body excluding digestive tract and cuticle</tissue>
    </source>
</reference>
<gene>
    <name evidence="15" type="primary">CHRAC1_0</name>
    <name evidence="15" type="ORF">Anas_05337</name>
</gene>
<keyword evidence="6" id="KW-0175">Coiled coil</keyword>
<dbReference type="InterPro" id="IPR003958">
    <property type="entry name" value="CBFA_NFYB_domain"/>
</dbReference>
<evidence type="ECO:0000259" key="14">
    <source>
        <dbReference type="Pfam" id="PF00808"/>
    </source>
</evidence>
<dbReference type="PANTHER" id="PTHR10252">
    <property type="entry name" value="HISTONE-LIKE TRANSCRIPTION FACTOR CCAAT-RELATED"/>
    <property type="match status" value="1"/>
</dbReference>
<feature type="compositionally biased region" description="Low complexity" evidence="13">
    <location>
        <begin position="32"/>
        <end position="49"/>
    </location>
</feature>
<dbReference type="AlphaFoldDB" id="A0A5N5TJK6"/>
<feature type="region of interest" description="Disordered" evidence="13">
    <location>
        <begin position="1"/>
        <end position="146"/>
    </location>
</feature>
<evidence type="ECO:0000256" key="4">
    <source>
        <dbReference type="ARBA" id="ARBA00022695"/>
    </source>
</evidence>
<evidence type="ECO:0000256" key="5">
    <source>
        <dbReference type="ARBA" id="ARBA00022990"/>
    </source>
</evidence>
<feature type="compositionally biased region" description="Polar residues" evidence="13">
    <location>
        <begin position="96"/>
        <end position="108"/>
    </location>
</feature>
<feature type="compositionally biased region" description="Basic and acidic residues" evidence="13">
    <location>
        <begin position="50"/>
        <end position="77"/>
    </location>
</feature>
<dbReference type="GO" id="GO:0016779">
    <property type="term" value="F:nucleotidyltransferase activity"/>
    <property type="evidence" value="ECO:0007669"/>
    <property type="project" value="UniProtKB-KW"/>
</dbReference>
<name>A0A5N5TJK6_9CRUS</name>
<dbReference type="Pfam" id="PF00808">
    <property type="entry name" value="CBFD_NFYB_HMF"/>
    <property type="match status" value="1"/>
</dbReference>
<keyword evidence="4" id="KW-0548">Nucleotidyltransferase</keyword>
<evidence type="ECO:0000256" key="1">
    <source>
        <dbReference type="ARBA" id="ARBA00004123"/>
    </source>
</evidence>
<evidence type="ECO:0000313" key="16">
    <source>
        <dbReference type="Proteomes" id="UP000326759"/>
    </source>
</evidence>
<dbReference type="PANTHER" id="PTHR10252:SF54">
    <property type="entry name" value="CHROMATIN ACCESSIBILITY COMPLEX PROTEIN 1"/>
    <property type="match status" value="1"/>
</dbReference>
<feature type="domain" description="Transcription factor CBF/NF-Y/archaeal histone" evidence="14">
    <location>
        <begin position="147"/>
        <end position="191"/>
    </location>
</feature>
<feature type="compositionally biased region" description="Basic and acidic residues" evidence="13">
    <location>
        <begin position="11"/>
        <end position="31"/>
    </location>
</feature>
<evidence type="ECO:0000256" key="12">
    <source>
        <dbReference type="ARBA" id="ARBA00083235"/>
    </source>
</evidence>
<evidence type="ECO:0000256" key="13">
    <source>
        <dbReference type="SAM" id="MobiDB-lite"/>
    </source>
</evidence>
<dbReference type="GO" id="GO:0003677">
    <property type="term" value="F:DNA binding"/>
    <property type="evidence" value="ECO:0007669"/>
    <property type="project" value="UniProtKB-KW"/>
</dbReference>
<dbReference type="GO" id="GO:0008623">
    <property type="term" value="C:CHRAC"/>
    <property type="evidence" value="ECO:0007669"/>
    <property type="project" value="TreeGrafter"/>
</dbReference>
<evidence type="ECO:0000256" key="6">
    <source>
        <dbReference type="ARBA" id="ARBA00023054"/>
    </source>
</evidence>
<comment type="subcellular location">
    <subcellularLocation>
        <location evidence="1">Nucleus</location>
    </subcellularLocation>
</comment>
<dbReference type="SUPFAM" id="SSF47113">
    <property type="entry name" value="Histone-fold"/>
    <property type="match status" value="1"/>
</dbReference>
<dbReference type="InterPro" id="IPR050568">
    <property type="entry name" value="Transcr_DNA_Rep_Reg"/>
</dbReference>